<dbReference type="eggNOG" id="ENOG5033B8I">
    <property type="taxonomic scope" value="Bacteria"/>
</dbReference>
<dbReference type="RefSeq" id="WP_015010436.1">
    <property type="nucleotide sequence ID" value="NC_018704.1"/>
</dbReference>
<reference evidence="1 2" key="1">
    <citation type="submission" date="2011-01" db="EMBL/GenBank/DDBJ databases">
        <title>Whole genome sequence of Amphibacillus xylinus NBRC 15112.</title>
        <authorList>
            <person name="Nakazawa H."/>
            <person name="Katano Y."/>
            <person name="Nakamura S."/>
            <person name="Sasagawa M."/>
            <person name="Fukada J."/>
            <person name="Arai T."/>
            <person name="Sasakura N."/>
            <person name="Mochizuki D."/>
            <person name="Hosoyama A."/>
            <person name="Harada K."/>
            <person name="Horikawa H."/>
            <person name="Kato Y."/>
            <person name="Harada T."/>
            <person name="Sasaki K."/>
            <person name="Sekiguchi M."/>
            <person name="Hodoyama M."/>
            <person name="Nishiko R."/>
            <person name="Narita H."/>
            <person name="Hanamaki A."/>
            <person name="Hata C."/>
            <person name="Konno Y."/>
            <person name="Niimura Y."/>
            <person name="Yamazaki S."/>
            <person name="Fujita N."/>
        </authorList>
    </citation>
    <scope>NUCLEOTIDE SEQUENCE [LARGE SCALE GENOMIC DNA]</scope>
    <source>
        <strain evidence="2">ATCC 51415 / DSM 6626 / JCM 7361 / LMG 17667 / NBRC 15112 / Ep01</strain>
    </source>
</reference>
<dbReference type="HOGENOM" id="CLU_2406855_0_0_9"/>
<accession>K0IZC9</accession>
<dbReference type="InterPro" id="IPR021377">
    <property type="entry name" value="DUF3006"/>
</dbReference>
<proteinExistence type="predicted"/>
<evidence type="ECO:0000313" key="2">
    <source>
        <dbReference type="Proteomes" id="UP000006294"/>
    </source>
</evidence>
<protein>
    <recommendedName>
        <fullName evidence="3">DUF3006 domain-containing protein</fullName>
    </recommendedName>
</protein>
<dbReference type="Proteomes" id="UP000006294">
    <property type="component" value="Chromosome"/>
</dbReference>
<dbReference type="KEGG" id="axl:AXY_17120"/>
<dbReference type="STRING" id="698758.AXY_17120"/>
<dbReference type="AlphaFoldDB" id="K0IZC9"/>
<dbReference type="EMBL" id="AP012050">
    <property type="protein sequence ID" value="BAM47844.1"/>
    <property type="molecule type" value="Genomic_DNA"/>
</dbReference>
<gene>
    <name evidence="1" type="ordered locus">AXY_17120</name>
</gene>
<sequence length="92" mass="10413">MKTEAMIDRFTENDLAVVLAESIGKEFLIDKNQLPEGAERGDYLVLELDDDVVVSIELDQDKTRERKSAVQSKLAKLRAASTGSRFRKKEIE</sequence>
<dbReference type="OrthoDB" id="2366034at2"/>
<keyword evidence="2" id="KW-1185">Reference proteome</keyword>
<name>K0IZC9_AMPXN</name>
<evidence type="ECO:0008006" key="3">
    <source>
        <dbReference type="Google" id="ProtNLM"/>
    </source>
</evidence>
<evidence type="ECO:0000313" key="1">
    <source>
        <dbReference type="EMBL" id="BAM47844.1"/>
    </source>
</evidence>
<organism evidence="1 2">
    <name type="scientific">Amphibacillus xylanus (strain ATCC 51415 / DSM 6626 / JCM 7361 / LMG 17667 / NBRC 15112 / Ep01)</name>
    <dbReference type="NCBI Taxonomy" id="698758"/>
    <lineage>
        <taxon>Bacteria</taxon>
        <taxon>Bacillati</taxon>
        <taxon>Bacillota</taxon>
        <taxon>Bacilli</taxon>
        <taxon>Bacillales</taxon>
        <taxon>Bacillaceae</taxon>
        <taxon>Amphibacillus</taxon>
    </lineage>
</organism>
<dbReference type="Pfam" id="PF11213">
    <property type="entry name" value="DUF3006"/>
    <property type="match status" value="1"/>
</dbReference>